<comment type="caution">
    <text evidence="6">The sequence shown here is derived from an EMBL/GenBank/DDBJ whole genome shotgun (WGS) entry which is preliminary data.</text>
</comment>
<organism evidence="6 7">
    <name type="scientific">Donghicola mangrovi</name>
    <dbReference type="NCBI Taxonomy" id="2729614"/>
    <lineage>
        <taxon>Bacteria</taxon>
        <taxon>Pseudomonadati</taxon>
        <taxon>Pseudomonadota</taxon>
        <taxon>Alphaproteobacteria</taxon>
        <taxon>Rhodobacterales</taxon>
        <taxon>Roseobacteraceae</taxon>
        <taxon>Donghicola</taxon>
    </lineage>
</organism>
<dbReference type="Proteomes" id="UP000523601">
    <property type="component" value="Unassembled WGS sequence"/>
</dbReference>
<dbReference type="Gene3D" id="3.40.50.180">
    <property type="entry name" value="Methylesterase CheB, C-terminal domain"/>
    <property type="match status" value="1"/>
</dbReference>
<feature type="active site" evidence="4">
    <location>
        <position position="264"/>
    </location>
</feature>
<keyword evidence="4" id="KW-0145">Chemotaxis</keyword>
<gene>
    <name evidence="6" type="ORF">HJ526_13860</name>
</gene>
<evidence type="ECO:0000313" key="6">
    <source>
        <dbReference type="EMBL" id="NVO28511.1"/>
    </source>
</evidence>
<dbReference type="PANTHER" id="PTHR42872:SF6">
    <property type="entry name" value="PROTEIN-GLUTAMATE METHYLESTERASE_PROTEIN-GLUTAMINE GLUTAMINASE"/>
    <property type="match status" value="1"/>
</dbReference>
<evidence type="ECO:0000256" key="4">
    <source>
        <dbReference type="PROSITE-ProRule" id="PRU00050"/>
    </source>
</evidence>
<feature type="active site" evidence="4">
    <location>
        <position position="143"/>
    </location>
</feature>
<dbReference type="PANTHER" id="PTHR42872">
    <property type="entry name" value="PROTEIN-GLUTAMATE METHYLESTERASE/PROTEIN-GLUTAMINE GLUTAMINASE"/>
    <property type="match status" value="1"/>
</dbReference>
<keyword evidence="7" id="KW-1185">Reference proteome</keyword>
<dbReference type="EC" id="3.1.1.61" evidence="2"/>
<dbReference type="InterPro" id="IPR000673">
    <property type="entry name" value="Sig_transdc_resp-reg_Me-estase"/>
</dbReference>
<protein>
    <recommendedName>
        <fullName evidence="2">protein-glutamate methylesterase</fullName>
        <ecNumber evidence="2">3.1.1.61</ecNumber>
    </recommendedName>
</protein>
<name>A0ABX2PG86_9RHOB</name>
<dbReference type="InterPro" id="IPR035909">
    <property type="entry name" value="CheB_C"/>
</dbReference>
<dbReference type="RefSeq" id="WP_176855199.1">
    <property type="nucleotide sequence ID" value="NZ_JABCJD010000007.1"/>
</dbReference>
<dbReference type="PROSITE" id="PS50122">
    <property type="entry name" value="CHEB"/>
    <property type="match status" value="1"/>
</dbReference>
<evidence type="ECO:0000313" key="7">
    <source>
        <dbReference type="Proteomes" id="UP000523601"/>
    </source>
</evidence>
<evidence type="ECO:0000256" key="2">
    <source>
        <dbReference type="ARBA" id="ARBA00039140"/>
    </source>
</evidence>
<dbReference type="Pfam" id="PF01339">
    <property type="entry name" value="CheB_methylest"/>
    <property type="match status" value="1"/>
</dbReference>
<sequence length="324" mass="34668">MRIMIADANRKRLADIETKFITDPRLRVAGCFEDLTACYHAVEHRPPAIVLVAPSLASLPDFEVMQQLFRALSVRWMLIGNATELRASVRWVGASVPMLDSDMESRELSHLVLSSLVSTGTAGDFRHAPRSGTWDRLFLIGSSTGGVDALMTLLSSLPADCPPTMIVQHTGEGFSAGLARLLDNSCQASVREAGDGDLLERGTIFLAPSGRSHLRLDMTRGAKCRLVEGPAVSGHRPSVDVMFKSAVPIAKRCTAVILTGMGRDGADGLLSLRQAGARTIGQDEATSMVYGMPKAAFEAGAVGEQLPLQSICPAMLQPTDGRVI</sequence>
<reference evidence="6 7" key="1">
    <citation type="submission" date="2020-04" db="EMBL/GenBank/DDBJ databases">
        <title>Donghicola sp., a member of the Rhodobacteraceae family isolated from mangrove forest in Thailand.</title>
        <authorList>
            <person name="Charoenyingcharoen P."/>
            <person name="Yukphan P."/>
        </authorList>
    </citation>
    <scope>NUCLEOTIDE SEQUENCE [LARGE SCALE GENOMIC DNA]</scope>
    <source>
        <strain evidence="6 7">C2-DW-16</strain>
    </source>
</reference>
<keyword evidence="1 4" id="KW-0378">Hydrolase</keyword>
<accession>A0ABX2PG86</accession>
<evidence type="ECO:0000256" key="3">
    <source>
        <dbReference type="ARBA" id="ARBA00048267"/>
    </source>
</evidence>
<evidence type="ECO:0000259" key="5">
    <source>
        <dbReference type="PROSITE" id="PS50122"/>
    </source>
</evidence>
<feature type="domain" description="CheB-type methylesterase" evidence="5">
    <location>
        <begin position="129"/>
        <end position="322"/>
    </location>
</feature>
<dbReference type="EMBL" id="JABCJD010000007">
    <property type="protein sequence ID" value="NVO28511.1"/>
    <property type="molecule type" value="Genomic_DNA"/>
</dbReference>
<dbReference type="SUPFAM" id="SSF52738">
    <property type="entry name" value="Methylesterase CheB, C-terminal domain"/>
    <property type="match status" value="1"/>
</dbReference>
<feature type="active site" evidence="4">
    <location>
        <position position="169"/>
    </location>
</feature>
<comment type="catalytic activity">
    <reaction evidence="3">
        <text>[protein]-L-glutamate 5-O-methyl ester + H2O = L-glutamyl-[protein] + methanol + H(+)</text>
        <dbReference type="Rhea" id="RHEA:23236"/>
        <dbReference type="Rhea" id="RHEA-COMP:10208"/>
        <dbReference type="Rhea" id="RHEA-COMP:10311"/>
        <dbReference type="ChEBI" id="CHEBI:15377"/>
        <dbReference type="ChEBI" id="CHEBI:15378"/>
        <dbReference type="ChEBI" id="CHEBI:17790"/>
        <dbReference type="ChEBI" id="CHEBI:29973"/>
        <dbReference type="ChEBI" id="CHEBI:82795"/>
        <dbReference type="EC" id="3.1.1.61"/>
    </reaction>
</comment>
<dbReference type="CDD" id="cd16432">
    <property type="entry name" value="CheB_Rec"/>
    <property type="match status" value="1"/>
</dbReference>
<evidence type="ECO:0000256" key="1">
    <source>
        <dbReference type="ARBA" id="ARBA00022801"/>
    </source>
</evidence>
<proteinExistence type="predicted"/>